<dbReference type="Pfam" id="PF16729">
    <property type="entry name" value="DUF5067"/>
    <property type="match status" value="1"/>
</dbReference>
<name>A0AAW9YU03_9STAP</name>
<comment type="caution">
    <text evidence="3">The sequence shown here is derived from an EMBL/GenBank/DDBJ whole genome shotgun (WGS) entry which is preliminary data.</text>
</comment>
<reference evidence="4 5" key="1">
    <citation type="submission" date="2017-04" db="EMBL/GenBank/DDBJ databases">
        <title>Staphylococcus agnetis, a potential pathogen in the broiler production.</title>
        <authorList>
            <person name="Poulsen L."/>
        </authorList>
    </citation>
    <scope>NUCLEOTIDE SEQUENCE [LARGE SCALE GENOMIC DNA]</scope>
    <source>
        <strain evidence="4 5">723_310714_2_2_spleen</strain>
    </source>
</reference>
<evidence type="ECO:0000313" key="3">
    <source>
        <dbReference type="EMBL" id="NJI01336.1"/>
    </source>
</evidence>
<gene>
    <name evidence="4" type="ORF">B9M88_11850</name>
    <name evidence="3" type="ORF">GLV84_00345</name>
</gene>
<feature type="domain" description="DUF5067" evidence="2">
    <location>
        <begin position="37"/>
        <end position="167"/>
    </location>
</feature>
<protein>
    <submittedName>
        <fullName evidence="3">DUF5067 domain-containing protein</fullName>
    </submittedName>
</protein>
<sequence>MVSFRGMKHMKKILSALCVSTLLLSGCGLIGNDKDDKKASEENIGDGYFKGDTLRTKDAEIKIKGSKLVENFRQDDKRGPYIVFEYEYTNKSKKNMTAEKSWDDHFELIKDTKNIEEKISKSYIYIKDNTKYHDLNENSNVLVKQNDNVTAIVAYSIKKEPSKLILKGHTTDDEIESKALGEKVIKVEK</sequence>
<evidence type="ECO:0000313" key="4">
    <source>
        <dbReference type="EMBL" id="OTW30090.1"/>
    </source>
</evidence>
<reference evidence="3" key="2">
    <citation type="submission" date="2019-11" db="EMBL/GenBank/DDBJ databases">
        <title>Whole genome comparisons of Staphylococcus agnetis isolates from cattle and chickens.</title>
        <authorList>
            <person name="Rhoads D."/>
            <person name="Shwani A."/>
            <person name="Adkins P."/>
            <person name="Calcutt M."/>
            <person name="Middleton J."/>
        </authorList>
    </citation>
    <scope>NUCLEOTIDE SEQUENCE</scope>
    <source>
        <strain evidence="3">1387</strain>
    </source>
</reference>
<dbReference type="EMBL" id="WMFL01000009">
    <property type="protein sequence ID" value="NJI01336.1"/>
    <property type="molecule type" value="Genomic_DNA"/>
</dbReference>
<evidence type="ECO:0000313" key="5">
    <source>
        <dbReference type="Proteomes" id="UP000195208"/>
    </source>
</evidence>
<dbReference type="InterPro" id="IPR029050">
    <property type="entry name" value="Immunoprotect_excell_Ig-like"/>
</dbReference>
<evidence type="ECO:0000259" key="2">
    <source>
        <dbReference type="Pfam" id="PF16729"/>
    </source>
</evidence>
<proteinExistence type="predicted"/>
<dbReference type="InterPro" id="IPR031989">
    <property type="entry name" value="DUF5067"/>
</dbReference>
<keyword evidence="5" id="KW-1185">Reference proteome</keyword>
<dbReference type="PROSITE" id="PS51257">
    <property type="entry name" value="PROKAR_LIPOPROTEIN"/>
    <property type="match status" value="1"/>
</dbReference>
<dbReference type="Proteomes" id="UP000646308">
    <property type="component" value="Unassembled WGS sequence"/>
</dbReference>
<dbReference type="Gene3D" id="2.60.40.1240">
    <property type="match status" value="1"/>
</dbReference>
<organism evidence="3 6">
    <name type="scientific">Staphylococcus agnetis</name>
    <dbReference type="NCBI Taxonomy" id="985762"/>
    <lineage>
        <taxon>Bacteria</taxon>
        <taxon>Bacillati</taxon>
        <taxon>Bacillota</taxon>
        <taxon>Bacilli</taxon>
        <taxon>Bacillales</taxon>
        <taxon>Staphylococcaceae</taxon>
        <taxon>Staphylococcus</taxon>
    </lineage>
</organism>
<keyword evidence="1" id="KW-0732">Signal</keyword>
<evidence type="ECO:0000256" key="1">
    <source>
        <dbReference type="ARBA" id="ARBA00022729"/>
    </source>
</evidence>
<evidence type="ECO:0000313" key="6">
    <source>
        <dbReference type="Proteomes" id="UP000646308"/>
    </source>
</evidence>
<dbReference type="Proteomes" id="UP000195208">
    <property type="component" value="Unassembled WGS sequence"/>
</dbReference>
<dbReference type="AlphaFoldDB" id="A0AAW9YU03"/>
<dbReference type="EMBL" id="NEFX01000027">
    <property type="protein sequence ID" value="OTW30090.1"/>
    <property type="molecule type" value="Genomic_DNA"/>
</dbReference>
<accession>A0AAW9YU03</accession>